<dbReference type="SUPFAM" id="SSF81296">
    <property type="entry name" value="E set domains"/>
    <property type="match status" value="1"/>
</dbReference>
<dbReference type="Proteomes" id="UP001162780">
    <property type="component" value="Chromosome"/>
</dbReference>
<dbReference type="NCBIfam" id="TIGR04490">
    <property type="entry name" value="SoxZ_true"/>
    <property type="match status" value="1"/>
</dbReference>
<evidence type="ECO:0000313" key="3">
    <source>
        <dbReference type="Proteomes" id="UP001162780"/>
    </source>
</evidence>
<reference evidence="2" key="1">
    <citation type="submission" date="2022-11" db="EMBL/GenBank/DDBJ databases">
        <title>Methylomonas rapida sp. nov., Carotenoid-Producing Obligate Methanotrophs with High Growth Characteristics and Biotechnological Potential.</title>
        <authorList>
            <person name="Tikhonova E.N."/>
            <person name="Suleimanov R.Z."/>
            <person name="Miroshnikov K."/>
            <person name="Oshkin I.Y."/>
            <person name="Belova S.E."/>
            <person name="Danilova O.V."/>
            <person name="Ashikhmin A."/>
            <person name="Konopkin A."/>
            <person name="But S.Y."/>
            <person name="Khmelenina V.N."/>
            <person name="Kuznetsov N."/>
            <person name="Pimenov N.V."/>
            <person name="Dedysh S.N."/>
        </authorList>
    </citation>
    <scope>NUCLEOTIDE SEQUENCE</scope>
    <source>
        <strain evidence="2">MP1</strain>
    </source>
</reference>
<feature type="domain" description="Sulphur oxidation protein SoxZ" evidence="1">
    <location>
        <begin position="9"/>
        <end position="97"/>
    </location>
</feature>
<organism evidence="2 3">
    <name type="scientific">Methylomonas rapida</name>
    <dbReference type="NCBI Taxonomy" id="2963939"/>
    <lineage>
        <taxon>Bacteria</taxon>
        <taxon>Pseudomonadati</taxon>
        <taxon>Pseudomonadota</taxon>
        <taxon>Gammaproteobacteria</taxon>
        <taxon>Methylococcales</taxon>
        <taxon>Methylococcaceae</taxon>
        <taxon>Methylomonas</taxon>
    </lineage>
</organism>
<dbReference type="InterPro" id="IPR013783">
    <property type="entry name" value="Ig-like_fold"/>
</dbReference>
<protein>
    <submittedName>
        <fullName evidence="2">Thiosulfate oxidation carrier complex protein SoxZ</fullName>
    </submittedName>
</protein>
<dbReference type="InterPro" id="IPR014756">
    <property type="entry name" value="Ig_E-set"/>
</dbReference>
<keyword evidence="3" id="KW-1185">Reference proteome</keyword>
<dbReference type="Pfam" id="PF08770">
    <property type="entry name" value="SoxZ"/>
    <property type="match status" value="1"/>
</dbReference>
<name>A0ABY7GQJ0_9GAMM</name>
<accession>A0ABY7GQJ0</accession>
<dbReference type="InterPro" id="IPR014880">
    <property type="entry name" value="SoxZ_dom"/>
</dbReference>
<dbReference type="InterPro" id="IPR030995">
    <property type="entry name" value="SoxZ"/>
</dbReference>
<dbReference type="Gene3D" id="2.60.40.10">
    <property type="entry name" value="Immunoglobulins"/>
    <property type="match status" value="1"/>
</dbReference>
<proteinExistence type="predicted"/>
<gene>
    <name evidence="2" type="primary">soxZ</name>
    <name evidence="2" type="ORF">NM686_009765</name>
</gene>
<dbReference type="EMBL" id="CP113517">
    <property type="protein sequence ID" value="WAR46778.1"/>
    <property type="molecule type" value="Genomic_DNA"/>
</dbReference>
<sequence>MASSIKIRSQRLAQVTEIKVLIKHPMENGRNRDPLTGELIPAHFIQELTLELNGKAVISAELGGSMSKDPFFSFRLKNVRAGDRLVVSWRDNQGFDDHVEHAIEEEV</sequence>
<evidence type="ECO:0000259" key="1">
    <source>
        <dbReference type="Pfam" id="PF08770"/>
    </source>
</evidence>
<dbReference type="RefSeq" id="WP_255187688.1">
    <property type="nucleotide sequence ID" value="NZ_CP113517.1"/>
</dbReference>
<evidence type="ECO:0000313" key="2">
    <source>
        <dbReference type="EMBL" id="WAR46778.1"/>
    </source>
</evidence>